<dbReference type="SUPFAM" id="SSF57196">
    <property type="entry name" value="EGF/Laminin"/>
    <property type="match status" value="1"/>
</dbReference>
<feature type="compositionally biased region" description="Basic and acidic residues" evidence="3">
    <location>
        <begin position="126"/>
        <end position="140"/>
    </location>
</feature>
<feature type="compositionally biased region" description="Basic residues" evidence="3">
    <location>
        <begin position="141"/>
        <end position="162"/>
    </location>
</feature>
<comment type="caution">
    <text evidence="1">Lacks conserved residue(s) required for the propagation of feature annotation.</text>
</comment>
<keyword evidence="4" id="KW-0812">Transmembrane</keyword>
<gene>
    <name evidence="5" type="ORF">CRE_27035</name>
</gene>
<sequence length="373" mass="43095">MPSDANNQKANGTAPEDIRCSPNECSGVGECVVWNAGETIEWYECLCDLWHTGQNCELEVPHPTVVAVSSTFLVCFTVFFCWYSSHRFSKKKIHLPQYRIRFADYLHQTQKYDKFWLKSRVEDEAKRTGKTREVPEEEPKKKKKKKGDKKKKSKHTDKKKKEKSVTPPAQPIRTPAEEKMEQTRQLEAAIERIQRNHETSNKIRKREKVEMEVEEDEGRTVSVANSTGPLTLTGATSATSTNLVPIDVGDDHRKKLIKKKREKKAREEEELREAEENMKKKGMKNHTSTCCLSAIVLIRIIEVEGQQNSYNNFFFSAYFETVSVDEIHSLTISFQLIPTHNHFNIIERKLPFSSEILKTIIKCAKKKKSSRME</sequence>
<dbReference type="PROSITE" id="PS00022">
    <property type="entry name" value="EGF_1"/>
    <property type="match status" value="1"/>
</dbReference>
<evidence type="ECO:0000313" key="5">
    <source>
        <dbReference type="EMBL" id="EFP05875.1"/>
    </source>
</evidence>
<keyword evidence="1" id="KW-1015">Disulfide bond</keyword>
<dbReference type="EMBL" id="DS268412">
    <property type="protein sequence ID" value="EFP05875.1"/>
    <property type="molecule type" value="Genomic_DNA"/>
</dbReference>
<dbReference type="eggNOG" id="ENOG502TIGF">
    <property type="taxonomic scope" value="Eukaryota"/>
</dbReference>
<dbReference type="KEGG" id="crq:GCK72_018147"/>
<protein>
    <submittedName>
        <fullName evidence="5">Uncharacterized protein</fullName>
    </submittedName>
</protein>
<evidence type="ECO:0000256" key="1">
    <source>
        <dbReference type="PROSITE-ProRule" id="PRU00076"/>
    </source>
</evidence>
<dbReference type="CDD" id="cd00054">
    <property type="entry name" value="EGF_CA"/>
    <property type="match status" value="1"/>
</dbReference>
<feature type="region of interest" description="Disordered" evidence="3">
    <location>
        <begin position="208"/>
        <end position="236"/>
    </location>
</feature>
<feature type="coiled-coil region" evidence="2">
    <location>
        <begin position="253"/>
        <end position="284"/>
    </location>
</feature>
<evidence type="ECO:0000256" key="3">
    <source>
        <dbReference type="SAM" id="MobiDB-lite"/>
    </source>
</evidence>
<organism evidence="6">
    <name type="scientific">Caenorhabditis remanei</name>
    <name type="common">Caenorhabditis vulgaris</name>
    <dbReference type="NCBI Taxonomy" id="31234"/>
    <lineage>
        <taxon>Eukaryota</taxon>
        <taxon>Metazoa</taxon>
        <taxon>Ecdysozoa</taxon>
        <taxon>Nematoda</taxon>
        <taxon>Chromadorea</taxon>
        <taxon>Rhabditida</taxon>
        <taxon>Rhabditina</taxon>
        <taxon>Rhabditomorpha</taxon>
        <taxon>Rhabditoidea</taxon>
        <taxon>Rhabditidae</taxon>
        <taxon>Peloderinae</taxon>
        <taxon>Caenorhabditis</taxon>
    </lineage>
</organism>
<dbReference type="Proteomes" id="UP000008281">
    <property type="component" value="Unassembled WGS sequence"/>
</dbReference>
<feature type="compositionally biased region" description="Basic and acidic residues" evidence="3">
    <location>
        <begin position="175"/>
        <end position="184"/>
    </location>
</feature>
<name>E3LPV7_CAERE</name>
<feature type="compositionally biased region" description="Low complexity" evidence="3">
    <location>
        <begin position="227"/>
        <end position="236"/>
    </location>
</feature>
<dbReference type="RefSeq" id="XP_003114537.2">
    <property type="nucleotide sequence ID" value="XM_003114489.2"/>
</dbReference>
<proteinExistence type="predicted"/>
<reference evidence="5" key="1">
    <citation type="submission" date="2007-07" db="EMBL/GenBank/DDBJ databases">
        <title>PCAP assembly of the Caenorhabditis remanei genome.</title>
        <authorList>
            <consortium name="The Caenorhabditis remanei Sequencing Consortium"/>
            <person name="Wilson R.K."/>
        </authorList>
    </citation>
    <scope>NUCLEOTIDE SEQUENCE [LARGE SCALE GENOMIC DNA]</scope>
    <source>
        <strain evidence="5">PB4641</strain>
    </source>
</reference>
<feature type="region of interest" description="Disordered" evidence="3">
    <location>
        <begin position="126"/>
        <end position="184"/>
    </location>
</feature>
<keyword evidence="4" id="KW-1133">Transmembrane helix</keyword>
<feature type="transmembrane region" description="Helical" evidence="4">
    <location>
        <begin position="65"/>
        <end position="83"/>
    </location>
</feature>
<keyword evidence="4" id="KW-0472">Membrane</keyword>
<evidence type="ECO:0000256" key="2">
    <source>
        <dbReference type="SAM" id="Coils"/>
    </source>
</evidence>
<accession>E3LPV7</accession>
<dbReference type="FunCoup" id="E3LPV7">
    <property type="interactions" value="307"/>
</dbReference>
<dbReference type="OMA" id="FFCWYSS"/>
<dbReference type="AlphaFoldDB" id="E3LPV7"/>
<keyword evidence="1" id="KW-0245">EGF-like domain</keyword>
<feature type="disulfide bond" evidence="1">
    <location>
        <begin position="47"/>
        <end position="56"/>
    </location>
</feature>
<evidence type="ECO:0000313" key="6">
    <source>
        <dbReference type="Proteomes" id="UP000008281"/>
    </source>
</evidence>
<keyword evidence="2" id="KW-0175">Coiled coil</keyword>
<dbReference type="HOGENOM" id="CLU_742352_0_0_1"/>
<dbReference type="OrthoDB" id="5876693at2759"/>
<dbReference type="PROSITE" id="PS50026">
    <property type="entry name" value="EGF_3"/>
    <property type="match status" value="1"/>
</dbReference>
<dbReference type="GeneID" id="9811937"/>
<keyword evidence="6" id="KW-1185">Reference proteome</keyword>
<dbReference type="CTD" id="9811937"/>
<evidence type="ECO:0000256" key="4">
    <source>
        <dbReference type="SAM" id="Phobius"/>
    </source>
</evidence>
<dbReference type="InterPro" id="IPR000742">
    <property type="entry name" value="EGF"/>
</dbReference>